<evidence type="ECO:0000256" key="2">
    <source>
        <dbReference type="ARBA" id="ARBA00009598"/>
    </source>
</evidence>
<protein>
    <recommendedName>
        <fullName evidence="7">Glycerol-3-phosphate transporter</fullName>
    </recommendedName>
</protein>
<evidence type="ECO:0000313" key="11">
    <source>
        <dbReference type="Proteomes" id="UP000272613"/>
    </source>
</evidence>
<dbReference type="PANTHER" id="PTHR43826">
    <property type="entry name" value="GLUCOSE-6-PHOSPHATE EXCHANGER SLC37A4"/>
    <property type="match status" value="1"/>
</dbReference>
<dbReference type="PROSITE" id="PS50850">
    <property type="entry name" value="MFS"/>
    <property type="match status" value="1"/>
</dbReference>
<feature type="transmembrane region" description="Helical" evidence="8">
    <location>
        <begin position="286"/>
        <end position="304"/>
    </location>
</feature>
<name>A0AB37QS40_9PSED</name>
<comment type="caution">
    <text evidence="10">The sequence shown here is derived from an EMBL/GenBank/DDBJ whole genome shotgun (WGS) entry which is preliminary data.</text>
</comment>
<keyword evidence="6 8" id="KW-0472">Membrane</keyword>
<dbReference type="Pfam" id="PF07690">
    <property type="entry name" value="MFS_1"/>
    <property type="match status" value="1"/>
</dbReference>
<evidence type="ECO:0000256" key="3">
    <source>
        <dbReference type="ARBA" id="ARBA00022475"/>
    </source>
</evidence>
<evidence type="ECO:0000256" key="4">
    <source>
        <dbReference type="ARBA" id="ARBA00022692"/>
    </source>
</evidence>
<dbReference type="EMBL" id="RBSH01000092">
    <property type="protein sequence ID" value="RMS03514.1"/>
    <property type="molecule type" value="Genomic_DNA"/>
</dbReference>
<feature type="transmembrane region" description="Helical" evidence="8">
    <location>
        <begin position="448"/>
        <end position="467"/>
    </location>
</feature>
<dbReference type="GO" id="GO:0035435">
    <property type="term" value="P:phosphate ion transmembrane transport"/>
    <property type="evidence" value="ECO:0007669"/>
    <property type="project" value="TreeGrafter"/>
</dbReference>
<evidence type="ECO:0000256" key="8">
    <source>
        <dbReference type="SAM" id="Phobius"/>
    </source>
</evidence>
<evidence type="ECO:0000256" key="1">
    <source>
        <dbReference type="ARBA" id="ARBA00004651"/>
    </source>
</evidence>
<dbReference type="InterPro" id="IPR005267">
    <property type="entry name" value="G3P_transporter"/>
</dbReference>
<dbReference type="GO" id="GO:0005886">
    <property type="term" value="C:plasma membrane"/>
    <property type="evidence" value="ECO:0007669"/>
    <property type="project" value="UniProtKB-SubCell"/>
</dbReference>
<gene>
    <name evidence="10" type="ORF">ALP74_05191</name>
</gene>
<dbReference type="CDD" id="cd17345">
    <property type="entry name" value="MFS_GlpT"/>
    <property type="match status" value="1"/>
</dbReference>
<proteinExistence type="inferred from homology"/>
<feature type="domain" description="Major facilitator superfamily (MFS) profile" evidence="9">
    <location>
        <begin position="58"/>
        <end position="471"/>
    </location>
</feature>
<dbReference type="NCBIfam" id="NF008433">
    <property type="entry name" value="PRK11273.1"/>
    <property type="match status" value="1"/>
</dbReference>
<dbReference type="FunFam" id="1.20.1250.20:FF:000007">
    <property type="entry name" value="Glycerol-3-phosphate transporter"/>
    <property type="match status" value="1"/>
</dbReference>
<evidence type="ECO:0000313" key="10">
    <source>
        <dbReference type="EMBL" id="RMS03514.1"/>
    </source>
</evidence>
<comment type="subcellular location">
    <subcellularLocation>
        <location evidence="1">Cell membrane</location>
        <topology evidence="1">Multi-pass membrane protein</topology>
    </subcellularLocation>
</comment>
<dbReference type="InterPro" id="IPR051337">
    <property type="entry name" value="OPA_Antiporter"/>
</dbReference>
<feature type="transmembrane region" description="Helical" evidence="8">
    <location>
        <begin position="58"/>
        <end position="76"/>
    </location>
</feature>
<dbReference type="GO" id="GO:0061513">
    <property type="term" value="F:glucose 6-phosphate:phosphate antiporter activity"/>
    <property type="evidence" value="ECO:0007669"/>
    <property type="project" value="TreeGrafter"/>
</dbReference>
<dbReference type="Gene3D" id="1.20.1250.20">
    <property type="entry name" value="MFS general substrate transporter like domains"/>
    <property type="match status" value="2"/>
</dbReference>
<feature type="transmembrane region" description="Helical" evidence="8">
    <location>
        <begin position="191"/>
        <end position="214"/>
    </location>
</feature>
<evidence type="ECO:0000259" key="9">
    <source>
        <dbReference type="PROSITE" id="PS50850"/>
    </source>
</evidence>
<dbReference type="GO" id="GO:0015169">
    <property type="term" value="F:glycerol-3-phosphate transmembrane transporter activity"/>
    <property type="evidence" value="ECO:0007669"/>
    <property type="project" value="UniProtKB-UniRule"/>
</dbReference>
<feature type="transmembrane region" description="Helical" evidence="8">
    <location>
        <begin position="324"/>
        <end position="343"/>
    </location>
</feature>
<sequence length="489" mass="54233">MPAKNQPGGTAFFCNENVIFAFARKTIIRSISMFGFFRPARHQTPLPEEKVDSTYRRLRWQIFAGIFIGYAGYYLLRKNFSLAMPYLIDEGYTRGQLGVAMSAIAIAYGLSKFLMGIISDRSNPRYFLPFGLLVSAGIMFIFGFAPWATSSVTIMFVLLFINGWAQGMGWPPSGRTMVHWWSQKERGGVVSVWNVAHNVGGGLIGPLFLLGMGWTNDWHAAFYVPAAVALLVAVFAFATMRDTPQSVGLPPIEHYKNDYPEGYDESHEEEFSAREIFVKYVLRNKFLWYIAMANVFVYLLRYGVLDWAPTYLKEAKHFTVDKTSWAYFLYEWAGIPGTLLCGWMSDKIFKGNRGLTGMVFMFLVTIATLVYWLNPEGNPTVDMIALVSIGFLIYGPVMLIGLQALELAPKKAAGTAAGFTGLFGYLGGSVAASAAMGYTVDHFGWDGGFVLLIGACIMAMVFLAPTLRHKQVASTSRDAPETKGQSGSL</sequence>
<keyword evidence="3" id="KW-1003">Cell membrane</keyword>
<feature type="transmembrane region" description="Helical" evidence="8">
    <location>
        <begin position="151"/>
        <end position="170"/>
    </location>
</feature>
<keyword evidence="5 8" id="KW-1133">Transmembrane helix</keyword>
<dbReference type="InterPro" id="IPR036259">
    <property type="entry name" value="MFS_trans_sf"/>
</dbReference>
<evidence type="ECO:0000256" key="6">
    <source>
        <dbReference type="ARBA" id="ARBA00023136"/>
    </source>
</evidence>
<dbReference type="InterPro" id="IPR021159">
    <property type="entry name" value="Sugar-P_transporter_CS"/>
</dbReference>
<dbReference type="AlphaFoldDB" id="A0AB37QS40"/>
<feature type="transmembrane region" description="Helical" evidence="8">
    <location>
        <begin position="385"/>
        <end position="405"/>
    </location>
</feature>
<feature type="transmembrane region" description="Helical" evidence="8">
    <location>
        <begin position="417"/>
        <end position="436"/>
    </location>
</feature>
<dbReference type="NCBIfam" id="TIGR00881">
    <property type="entry name" value="2A0104"/>
    <property type="match status" value="1"/>
</dbReference>
<dbReference type="FunFam" id="1.20.1250.20:FF:000016">
    <property type="entry name" value="Glycerol-3-phosphate transporter"/>
    <property type="match status" value="1"/>
</dbReference>
<dbReference type="InterPro" id="IPR000849">
    <property type="entry name" value="Sugar_P_transporter"/>
</dbReference>
<dbReference type="PIRSF" id="PIRSF002808">
    <property type="entry name" value="Hexose_phosphate_transp"/>
    <property type="match status" value="1"/>
</dbReference>
<dbReference type="PROSITE" id="PS00942">
    <property type="entry name" value="GLPT"/>
    <property type="match status" value="1"/>
</dbReference>
<feature type="transmembrane region" description="Helical" evidence="8">
    <location>
        <begin position="220"/>
        <end position="238"/>
    </location>
</feature>
<organism evidence="10 11">
    <name type="scientific">Pseudomonas coronafaciens pv. garcae</name>
    <dbReference type="NCBI Taxonomy" id="251653"/>
    <lineage>
        <taxon>Bacteria</taxon>
        <taxon>Pseudomonadati</taxon>
        <taxon>Pseudomonadota</taxon>
        <taxon>Gammaproteobacteria</taxon>
        <taxon>Pseudomonadales</taxon>
        <taxon>Pseudomonadaceae</taxon>
        <taxon>Pseudomonas</taxon>
        <taxon>Pseudomonas coronafaciens</taxon>
    </lineage>
</organism>
<dbReference type="InterPro" id="IPR020846">
    <property type="entry name" value="MFS_dom"/>
</dbReference>
<feature type="transmembrane region" description="Helical" evidence="8">
    <location>
        <begin position="126"/>
        <end position="145"/>
    </location>
</feature>
<dbReference type="InterPro" id="IPR011701">
    <property type="entry name" value="MFS"/>
</dbReference>
<evidence type="ECO:0000256" key="7">
    <source>
        <dbReference type="NCBIfam" id="TIGR00712"/>
    </source>
</evidence>
<comment type="similarity">
    <text evidence="2">Belongs to the major facilitator superfamily. Organophosphate:Pi antiporter (OPA) (TC 2.A.1.4) family.</text>
</comment>
<reference evidence="10 11" key="1">
    <citation type="submission" date="2018-08" db="EMBL/GenBank/DDBJ databases">
        <title>Recombination of ecologically and evolutionarily significant loci maintains genetic cohesion in the Pseudomonas syringae species complex.</title>
        <authorList>
            <person name="Dillon M."/>
            <person name="Thakur S."/>
            <person name="Almeida R.N.D."/>
            <person name="Weir B.S."/>
            <person name="Guttman D.S."/>
        </authorList>
    </citation>
    <scope>NUCLEOTIDE SEQUENCE [LARGE SCALE GENOMIC DNA]</scope>
    <source>
        <strain evidence="10 11">ICMP 5019</strain>
    </source>
</reference>
<accession>A0AB37QS40</accession>
<dbReference type="SUPFAM" id="SSF103473">
    <property type="entry name" value="MFS general substrate transporter"/>
    <property type="match status" value="1"/>
</dbReference>
<dbReference type="Proteomes" id="UP000272613">
    <property type="component" value="Unassembled WGS sequence"/>
</dbReference>
<evidence type="ECO:0000256" key="5">
    <source>
        <dbReference type="ARBA" id="ARBA00022989"/>
    </source>
</evidence>
<dbReference type="PANTHER" id="PTHR43826:SF6">
    <property type="entry name" value="GLYCEROL-3-PHOSPHATE TRANSPORTER"/>
    <property type="match status" value="1"/>
</dbReference>
<keyword evidence="4 8" id="KW-0812">Transmembrane</keyword>
<dbReference type="NCBIfam" id="TIGR00712">
    <property type="entry name" value="glpT"/>
    <property type="match status" value="1"/>
</dbReference>
<feature type="transmembrane region" description="Helical" evidence="8">
    <location>
        <begin position="96"/>
        <end position="114"/>
    </location>
</feature>
<feature type="transmembrane region" description="Helical" evidence="8">
    <location>
        <begin position="355"/>
        <end position="373"/>
    </location>
</feature>